<dbReference type="Gene3D" id="3.10.20.340">
    <property type="entry name" value="ArgJ beta chain, C-terminal domain"/>
    <property type="match status" value="1"/>
</dbReference>
<dbReference type="Proteomes" id="UP000199103">
    <property type="component" value="Chromosome I"/>
</dbReference>
<evidence type="ECO:0000256" key="4">
    <source>
        <dbReference type="ARBA" id="ARBA00022490"/>
    </source>
</evidence>
<sequence length="383" mass="39067">MSVTTAQGFTAAGLAAGIKATGKADLALVRNLGPDFTAAAVFTSNRVKAAPVQWSEQVIKDGKLQAVILNSGGANACTGPDGFADTHATAEAVADALGIGAIDVAVCSTGLIGTRLPMDKITGAIPAIVQQSSTDGGDDAAEAIMTTDTHSKQATASGSGWTVGAMAKGAGMLAPGLATMLVVITTDAVIDAAELDSALRQATAATFDRVDSDGCMSTNDTVIAMASGASGEAADRAEFEAALTAVCHELAQQLLGDAEGAAHRIAINIHGAVSADDAIMVGRTIARNNLFKCAIFGEDPNWGRVLAAIGTTDADFDPDQLDVSFNGIKVCVGGSIGEPRELVDLGPREVAVDVDLHAGDHETTIWTNDLTYDYVKENAEYVS</sequence>
<feature type="chain" id="PRO_5023518585" description="Arginine biosynthesis bifunctional protein ArgJ alpha chain" evidence="8">
    <location>
        <begin position="1"/>
        <end position="178"/>
    </location>
</feature>
<keyword evidence="7 8" id="KW-0012">Acyltransferase</keyword>
<dbReference type="GO" id="GO:0005737">
    <property type="term" value="C:cytoplasm"/>
    <property type="evidence" value="ECO:0007669"/>
    <property type="project" value="UniProtKB-SubCell"/>
</dbReference>
<comment type="pathway">
    <text evidence="8">Amino-acid biosynthesis; L-arginine biosynthesis; L-ornithine and N-acetyl-L-glutamate from L-glutamate and N(2)-acetyl-L-ornithine (cyclic): step 1/1.</text>
</comment>
<dbReference type="CDD" id="cd02152">
    <property type="entry name" value="OAT"/>
    <property type="match status" value="1"/>
</dbReference>
<keyword evidence="8" id="KW-0511">Multifunctional enzyme</keyword>
<dbReference type="EMBL" id="LT629772">
    <property type="protein sequence ID" value="SDT13874.1"/>
    <property type="molecule type" value="Genomic_DNA"/>
</dbReference>
<dbReference type="STRING" id="630515.SAMN04489812_4288"/>
<dbReference type="UniPathway" id="UPA00068">
    <property type="reaction ID" value="UER00106"/>
</dbReference>
<evidence type="ECO:0000256" key="7">
    <source>
        <dbReference type="ARBA" id="ARBA00023315"/>
    </source>
</evidence>
<keyword evidence="6 8" id="KW-0068">Autocatalytic cleavage</keyword>
<keyword evidence="8" id="KW-0055">Arginine biosynthesis</keyword>
<keyword evidence="8" id="KW-0028">Amino-acid biosynthesis</keyword>
<feature type="binding site" evidence="8">
    <location>
        <position position="383"/>
    </location>
    <ligand>
        <name>substrate</name>
    </ligand>
</feature>
<keyword evidence="4 8" id="KW-0963">Cytoplasm</keyword>
<feature type="site" description="Involved in the stabilization of negative charge on the oxyanion by the formation of the oxyanion hole" evidence="8">
    <location>
        <position position="110"/>
    </location>
</feature>
<gene>
    <name evidence="8" type="primary">argJ</name>
    <name evidence="9" type="ORF">SAMN04489812_4288</name>
</gene>
<evidence type="ECO:0000256" key="5">
    <source>
        <dbReference type="ARBA" id="ARBA00022679"/>
    </source>
</evidence>
<dbReference type="SUPFAM" id="SSF56266">
    <property type="entry name" value="DmpA/ArgJ-like"/>
    <property type="match status" value="1"/>
</dbReference>
<dbReference type="EC" id="2.3.1.35" evidence="8"/>
<evidence type="ECO:0000313" key="9">
    <source>
        <dbReference type="EMBL" id="SDT13874.1"/>
    </source>
</evidence>
<dbReference type="NCBIfam" id="NF003802">
    <property type="entry name" value="PRK05388.1"/>
    <property type="match status" value="1"/>
</dbReference>
<feature type="binding site" evidence="8">
    <location>
        <position position="259"/>
    </location>
    <ligand>
        <name>substrate</name>
    </ligand>
</feature>
<dbReference type="GO" id="GO:0006526">
    <property type="term" value="P:L-arginine biosynthetic process"/>
    <property type="evidence" value="ECO:0007669"/>
    <property type="project" value="UniProtKB-UniRule"/>
</dbReference>
<dbReference type="Gene3D" id="3.60.70.12">
    <property type="entry name" value="L-amino peptidase D-ALA esterase/amidase"/>
    <property type="match status" value="1"/>
</dbReference>
<dbReference type="InterPro" id="IPR016117">
    <property type="entry name" value="ArgJ-like_dom_sf"/>
</dbReference>
<keyword evidence="5 8" id="KW-0808">Transferase</keyword>
<comment type="pathway">
    <text evidence="8">Amino-acid biosynthesis; L-arginine biosynthesis; N(2)-acetyl-L-ornithine from L-glutamate: step 1/4.</text>
</comment>
<feature type="binding site" evidence="8">
    <location>
        <position position="179"/>
    </location>
    <ligand>
        <name>substrate</name>
    </ligand>
</feature>
<evidence type="ECO:0000256" key="2">
    <source>
        <dbReference type="ARBA" id="ARBA00006774"/>
    </source>
</evidence>
<comment type="subunit">
    <text evidence="3 8">Heterotetramer of two alpha and two beta chains.</text>
</comment>
<dbReference type="PANTHER" id="PTHR23100">
    <property type="entry name" value="ARGININE BIOSYNTHESIS BIFUNCTIONAL PROTEIN ARGJ"/>
    <property type="match status" value="1"/>
</dbReference>
<dbReference type="AlphaFoldDB" id="A0A1H1XXA7"/>
<evidence type="ECO:0000256" key="1">
    <source>
        <dbReference type="ARBA" id="ARBA00004496"/>
    </source>
</evidence>
<comment type="catalytic activity">
    <reaction evidence="8">
        <text>L-glutamate + acetyl-CoA = N-acetyl-L-glutamate + CoA + H(+)</text>
        <dbReference type="Rhea" id="RHEA:24292"/>
        <dbReference type="ChEBI" id="CHEBI:15378"/>
        <dbReference type="ChEBI" id="CHEBI:29985"/>
        <dbReference type="ChEBI" id="CHEBI:44337"/>
        <dbReference type="ChEBI" id="CHEBI:57287"/>
        <dbReference type="ChEBI" id="CHEBI:57288"/>
        <dbReference type="EC" id="2.3.1.1"/>
    </reaction>
</comment>
<accession>A0A1H1XXA7</accession>
<feature type="binding site" evidence="8">
    <location>
        <position position="146"/>
    </location>
    <ligand>
        <name>substrate</name>
    </ligand>
</feature>
<evidence type="ECO:0000256" key="6">
    <source>
        <dbReference type="ARBA" id="ARBA00022813"/>
    </source>
</evidence>
<dbReference type="EC" id="2.3.1.1" evidence="8"/>
<feature type="site" description="Involved in the stabilization of negative charge on the oxyanion by the formation of the oxyanion hole" evidence="8">
    <location>
        <position position="109"/>
    </location>
</feature>
<dbReference type="HAMAP" id="MF_01106">
    <property type="entry name" value="ArgJ"/>
    <property type="match status" value="1"/>
</dbReference>
<proteinExistence type="inferred from homology"/>
<dbReference type="NCBIfam" id="TIGR00120">
    <property type="entry name" value="ArgJ"/>
    <property type="match status" value="1"/>
</dbReference>
<comment type="catalytic activity">
    <reaction evidence="8">
        <text>N(2)-acetyl-L-ornithine + L-glutamate = N-acetyl-L-glutamate + L-ornithine</text>
        <dbReference type="Rhea" id="RHEA:15349"/>
        <dbReference type="ChEBI" id="CHEBI:29985"/>
        <dbReference type="ChEBI" id="CHEBI:44337"/>
        <dbReference type="ChEBI" id="CHEBI:46911"/>
        <dbReference type="ChEBI" id="CHEBI:57805"/>
        <dbReference type="EC" id="2.3.1.35"/>
    </reaction>
</comment>
<organism evidence="9 10">
    <name type="scientific">Microlunatus soli</name>
    <dbReference type="NCBI Taxonomy" id="630515"/>
    <lineage>
        <taxon>Bacteria</taxon>
        <taxon>Bacillati</taxon>
        <taxon>Actinomycetota</taxon>
        <taxon>Actinomycetes</taxon>
        <taxon>Propionibacteriales</taxon>
        <taxon>Propionibacteriaceae</taxon>
        <taxon>Microlunatus</taxon>
    </lineage>
</organism>
<evidence type="ECO:0000256" key="3">
    <source>
        <dbReference type="ARBA" id="ARBA00011475"/>
    </source>
</evidence>
<dbReference type="InterPro" id="IPR002813">
    <property type="entry name" value="Arg_biosynth_ArgJ"/>
</dbReference>
<dbReference type="GO" id="GO:0004358">
    <property type="term" value="F:L-glutamate N-acetyltransferase activity, acting on acetyl-L-ornithine as donor"/>
    <property type="evidence" value="ECO:0007669"/>
    <property type="project" value="UniProtKB-UniRule"/>
</dbReference>
<comment type="subcellular location">
    <subcellularLocation>
        <location evidence="1 8">Cytoplasm</location>
    </subcellularLocation>
</comment>
<comment type="function">
    <text evidence="8">Catalyzes two activities which are involved in the cyclic version of arginine biosynthesis: the synthesis of N-acetylglutamate from glutamate and acetyl-CoA as the acetyl donor, and of ornithine by transacetylation between N(2)-acetylornithine and glutamate.</text>
</comment>
<evidence type="ECO:0000256" key="8">
    <source>
        <dbReference type="HAMAP-Rule" id="MF_01106"/>
    </source>
</evidence>
<dbReference type="Pfam" id="PF01960">
    <property type="entry name" value="ArgJ"/>
    <property type="match status" value="1"/>
</dbReference>
<dbReference type="InterPro" id="IPR042195">
    <property type="entry name" value="ArgJ_beta_C"/>
</dbReference>
<feature type="binding site" evidence="8">
    <location>
        <position position="168"/>
    </location>
    <ligand>
        <name>substrate</name>
    </ligand>
</feature>
<feature type="active site" description="Nucleophile" evidence="8">
    <location>
        <position position="179"/>
    </location>
</feature>
<dbReference type="RefSeq" id="WP_091527424.1">
    <property type="nucleotide sequence ID" value="NZ_LT629772.1"/>
</dbReference>
<reference evidence="9 10" key="1">
    <citation type="submission" date="2016-10" db="EMBL/GenBank/DDBJ databases">
        <authorList>
            <person name="de Groot N.N."/>
        </authorList>
    </citation>
    <scope>NUCLEOTIDE SEQUENCE [LARGE SCALE GENOMIC DNA]</scope>
    <source>
        <strain evidence="9 10">DSM 21800</strain>
    </source>
</reference>
<dbReference type="GO" id="GO:0006592">
    <property type="term" value="P:ornithine biosynthetic process"/>
    <property type="evidence" value="ECO:0007669"/>
    <property type="project" value="TreeGrafter"/>
</dbReference>
<dbReference type="OrthoDB" id="9804242at2"/>
<feature type="binding site" evidence="8">
    <location>
        <position position="378"/>
    </location>
    <ligand>
        <name>substrate</name>
    </ligand>
</feature>
<name>A0A1H1XXA7_9ACTN</name>
<dbReference type="GO" id="GO:0004042">
    <property type="term" value="F:L-glutamate N-acetyltransferase activity"/>
    <property type="evidence" value="ECO:0007669"/>
    <property type="project" value="UniProtKB-UniRule"/>
</dbReference>
<keyword evidence="10" id="KW-1185">Reference proteome</keyword>
<comment type="similarity">
    <text evidence="2 8">Belongs to the ArgJ family.</text>
</comment>
<protein>
    <recommendedName>
        <fullName evidence="8">Arginine biosynthesis bifunctional protein ArgJ</fullName>
    </recommendedName>
    <domain>
        <recommendedName>
            <fullName evidence="8">Glutamate N-acetyltransferase</fullName>
            <ecNumber evidence="8">2.3.1.35</ecNumber>
        </recommendedName>
        <alternativeName>
            <fullName evidence="8">Ornithine acetyltransferase</fullName>
            <shortName evidence="8">OATase</shortName>
        </alternativeName>
        <alternativeName>
            <fullName evidence="8">Ornithine transacetylase</fullName>
        </alternativeName>
    </domain>
    <domain>
        <recommendedName>
            <fullName evidence="8">Amino-acid acetyltransferase</fullName>
            <ecNumber evidence="8">2.3.1.1</ecNumber>
        </recommendedName>
        <alternativeName>
            <fullName evidence="8">N-acetylglutamate synthase</fullName>
            <shortName evidence="8">AGSase</shortName>
        </alternativeName>
    </domain>
    <component>
        <recommendedName>
            <fullName evidence="8">Arginine biosynthesis bifunctional protein ArgJ alpha chain</fullName>
        </recommendedName>
    </component>
    <component>
        <recommendedName>
            <fullName evidence="8">Arginine biosynthesis bifunctional protein ArgJ beta chain</fullName>
        </recommendedName>
    </component>
</protein>
<feature type="chain" id="PRO_5023518584" description="Arginine biosynthesis bifunctional protein ArgJ beta chain" evidence="8">
    <location>
        <begin position="179"/>
        <end position="383"/>
    </location>
</feature>
<dbReference type="PANTHER" id="PTHR23100:SF0">
    <property type="entry name" value="ARGININE BIOSYNTHESIS BIFUNCTIONAL PROTEIN ARGJ, MITOCHONDRIAL"/>
    <property type="match status" value="1"/>
</dbReference>
<feature type="site" description="Cleavage; by autolysis" evidence="8">
    <location>
        <begin position="178"/>
        <end position="179"/>
    </location>
</feature>
<dbReference type="FunFam" id="3.10.20.340:FF:000003">
    <property type="entry name" value="Arginine biosynthesis bifunctional protein ArgJ"/>
    <property type="match status" value="1"/>
</dbReference>
<evidence type="ECO:0000313" key="10">
    <source>
        <dbReference type="Proteomes" id="UP000199103"/>
    </source>
</evidence>